<evidence type="ECO:0000313" key="3">
    <source>
        <dbReference type="EMBL" id="MDT0631856.1"/>
    </source>
</evidence>
<dbReference type="InterPro" id="IPR002048">
    <property type="entry name" value="EF_hand_dom"/>
</dbReference>
<comment type="caution">
    <text evidence="3">The sequence shown here is derived from an EMBL/GenBank/DDBJ whole genome shotgun (WGS) entry which is preliminary data.</text>
</comment>
<keyword evidence="1" id="KW-0732">Signal</keyword>
<dbReference type="InterPro" id="IPR018247">
    <property type="entry name" value="EF_Hand_1_Ca_BS"/>
</dbReference>
<organism evidence="3 4">
    <name type="scientific">Rubrivirga litoralis</name>
    <dbReference type="NCBI Taxonomy" id="3075598"/>
    <lineage>
        <taxon>Bacteria</taxon>
        <taxon>Pseudomonadati</taxon>
        <taxon>Rhodothermota</taxon>
        <taxon>Rhodothermia</taxon>
        <taxon>Rhodothermales</taxon>
        <taxon>Rubricoccaceae</taxon>
        <taxon>Rubrivirga</taxon>
    </lineage>
</organism>
<dbReference type="PROSITE" id="PS51257">
    <property type="entry name" value="PROKAR_LIPOPROTEIN"/>
    <property type="match status" value="1"/>
</dbReference>
<dbReference type="PROSITE" id="PS00018">
    <property type="entry name" value="EF_HAND_1"/>
    <property type="match status" value="1"/>
</dbReference>
<reference evidence="3 4" key="1">
    <citation type="submission" date="2023-09" db="EMBL/GenBank/DDBJ databases">
        <authorList>
            <person name="Rey-Velasco X."/>
        </authorList>
    </citation>
    <scope>NUCLEOTIDE SEQUENCE [LARGE SCALE GENOMIC DNA]</scope>
    <source>
        <strain evidence="3 4">F394</strain>
    </source>
</reference>
<keyword evidence="4" id="KW-1185">Reference proteome</keyword>
<dbReference type="EMBL" id="JAVRHT010000018">
    <property type="protein sequence ID" value="MDT0631856.1"/>
    <property type="molecule type" value="Genomic_DNA"/>
</dbReference>
<feature type="signal peptide" evidence="1">
    <location>
        <begin position="1"/>
        <end position="20"/>
    </location>
</feature>
<dbReference type="RefSeq" id="WP_311663238.1">
    <property type="nucleotide sequence ID" value="NZ_JAVRHT010000018.1"/>
</dbReference>
<gene>
    <name evidence="3" type="ORF">RM540_08880</name>
</gene>
<evidence type="ECO:0000256" key="1">
    <source>
        <dbReference type="SAM" id="SignalP"/>
    </source>
</evidence>
<feature type="chain" id="PRO_5045528868" description="EF-hand domain-containing protein" evidence="1">
    <location>
        <begin position="21"/>
        <end position="113"/>
    </location>
</feature>
<evidence type="ECO:0000313" key="4">
    <source>
        <dbReference type="Proteomes" id="UP001267426"/>
    </source>
</evidence>
<accession>A0ABU3BRE2</accession>
<dbReference type="Gene3D" id="1.10.238.10">
    <property type="entry name" value="EF-hand"/>
    <property type="match status" value="1"/>
</dbReference>
<dbReference type="Proteomes" id="UP001267426">
    <property type="component" value="Unassembled WGS sequence"/>
</dbReference>
<dbReference type="PROSITE" id="PS50222">
    <property type="entry name" value="EF_HAND_2"/>
    <property type="match status" value="1"/>
</dbReference>
<proteinExistence type="predicted"/>
<sequence>MRAFTLALALSLPIGLAACADSPTEEAYEEGAPVGDRADVIGDGEIIDEPGEPDADVLGDGFATYDIDTDGFISEDEYNTGIGDADFGTYDANADGLLDENEYSVYETNRMSM</sequence>
<protein>
    <recommendedName>
        <fullName evidence="2">EF-hand domain-containing protein</fullName>
    </recommendedName>
</protein>
<evidence type="ECO:0000259" key="2">
    <source>
        <dbReference type="PROSITE" id="PS50222"/>
    </source>
</evidence>
<dbReference type="SUPFAM" id="SSF47473">
    <property type="entry name" value="EF-hand"/>
    <property type="match status" value="1"/>
</dbReference>
<name>A0ABU3BRE2_9BACT</name>
<dbReference type="InterPro" id="IPR011992">
    <property type="entry name" value="EF-hand-dom_pair"/>
</dbReference>
<feature type="domain" description="EF-hand" evidence="2">
    <location>
        <begin position="53"/>
        <end position="88"/>
    </location>
</feature>